<dbReference type="AlphaFoldDB" id="A0A0G4HAQ0"/>
<dbReference type="VEuPathDB" id="CryptoDB:Cvel_25725"/>
<name>A0A0G4HAQ0_9ALVE</name>
<proteinExistence type="predicted"/>
<feature type="region of interest" description="Disordered" evidence="1">
    <location>
        <begin position="246"/>
        <end position="265"/>
    </location>
</feature>
<protein>
    <recommendedName>
        <fullName evidence="3">DUF4371 domain-containing protein</fullName>
    </recommendedName>
</protein>
<accession>A0A0G4HAQ0</accession>
<gene>
    <name evidence="2" type="ORF">Cvel_25725</name>
</gene>
<feature type="compositionally biased region" description="Basic and acidic residues" evidence="1">
    <location>
        <begin position="390"/>
        <end position="414"/>
    </location>
</feature>
<feature type="compositionally biased region" description="Acidic residues" evidence="1">
    <location>
        <begin position="369"/>
        <end position="388"/>
    </location>
</feature>
<organism evidence="2">
    <name type="scientific">Chromera velia CCMP2878</name>
    <dbReference type="NCBI Taxonomy" id="1169474"/>
    <lineage>
        <taxon>Eukaryota</taxon>
        <taxon>Sar</taxon>
        <taxon>Alveolata</taxon>
        <taxon>Colpodellida</taxon>
        <taxon>Chromeraceae</taxon>
        <taxon>Chromera</taxon>
    </lineage>
</organism>
<dbReference type="PANTHER" id="PTHR46880">
    <property type="entry name" value="RAS-ASSOCIATING DOMAIN-CONTAINING PROTEIN"/>
    <property type="match status" value="1"/>
</dbReference>
<sequence length="1025" mass="115182">MGAKPVPGKYVNKDEAGGEMVKCLSDALFEHRAEKVRKSPVFGVSIDEGTDRTKEPHLSSVVRFIDGRRLVTVKWELAGVNGKNASAINRSLRASLVRGGVDEKKCGAFGSDGAAVMRGRLNGVDKKFEQTAGKVVSSHCAPRDPPCHSFCRRDGSENAKEADTTIRALHVLAKSSDDNICIYLEVEVTDLEGERQSQLRFDRCLPLELFNIRWLSRAEAVERVQVNYARCIKFLRAFRSVRQRRRRRAQRNGDGEAEETERKHQRLVRQTLQRMDTGAFYLWMCIFSDLLHELAQCNKSLQKVSLSLPDLPSLLLDTLLRIQAFQDDWHCDKATSKCLQAIDDAGGGREGSDPDSSSADVQGPAGGDSELDVLSEEGDDPNDSDWGEPGEGRRRERREKQREEQSEAQRREGQRGVIIFTIPHTDVRLSITESEKQQVLDGADRFVMQTQECLRDRFPSDSVCNAAAIFYPRSLQERQVQRMGQRQWMESGREDIVVLWEETGWAKLPDFPEGTTAPSLLRDWKVLKKLLQDFSLLASKDETSLADYWQRVLEELDERDKTGDVKGIILLIDCVRISFPQNADAERFFRDRTTVKTVQKAQMQRMKANAAIRLLKSFPTCLLNPHRDKIQRALEFKRMSPEQQAEATAEHSLRMAAANEFRSDILERAHVLWTSIKQRCQNLEKDGRALSRPGAVRRRKERNVGLSAQLPLTAELTCRPHVVSDFLFCFPKTGLPLSWGAVDVQTVWEAQTEKMSEIGRQEGGLFHSSRFMTQEAVGDEACANHALCSYRIDPSLWVVTAKIFDEERGGTPLEVDVRAVRAAFTAAVETAVRGESLLPPGVPPESGQPGRIELTAAFRVFVATLVSDVSTPQGGVNLPTLFARFKAHTDAKTLSLTEEEERKLGEWGEWKNFSKVAELAIQKEVVTESECRGQLFAAWAKSTEERDLLRAGQARALFTQNTPPHESKYSSLLLSNPSLRSVALAVMAVRDHYTTPFEVAIRGLLMGETVVMHTPLLDNSVELLH</sequence>
<evidence type="ECO:0000256" key="1">
    <source>
        <dbReference type="SAM" id="MobiDB-lite"/>
    </source>
</evidence>
<evidence type="ECO:0000313" key="2">
    <source>
        <dbReference type="EMBL" id="CEM41024.1"/>
    </source>
</evidence>
<dbReference type="PANTHER" id="PTHR46880:SF5">
    <property type="entry name" value="DUF4371 DOMAIN-CONTAINING PROTEIN"/>
    <property type="match status" value="1"/>
</dbReference>
<dbReference type="EMBL" id="CDMZ01002154">
    <property type="protein sequence ID" value="CEM41024.1"/>
    <property type="molecule type" value="Genomic_DNA"/>
</dbReference>
<dbReference type="PhylomeDB" id="A0A0G4HAQ0"/>
<reference evidence="2" key="1">
    <citation type="submission" date="2014-11" db="EMBL/GenBank/DDBJ databases">
        <authorList>
            <person name="Otto D Thomas"/>
            <person name="Naeem Raeece"/>
        </authorList>
    </citation>
    <scope>NUCLEOTIDE SEQUENCE</scope>
</reference>
<evidence type="ECO:0008006" key="3">
    <source>
        <dbReference type="Google" id="ProtNLM"/>
    </source>
</evidence>
<feature type="region of interest" description="Disordered" evidence="1">
    <location>
        <begin position="344"/>
        <end position="417"/>
    </location>
</feature>